<dbReference type="AlphaFoldDB" id="A0A1S7B628"/>
<comment type="caution">
    <text evidence="2">The sequence shown here is derived from an EMBL/GenBank/DDBJ whole genome shotgun (WGS) entry which is preliminary data.</text>
</comment>
<dbReference type="EMBL" id="RKHL01000001">
    <property type="protein sequence ID" value="ROR80440.1"/>
    <property type="molecule type" value="Genomic_DNA"/>
</dbReference>
<name>A0A1S7B628_9MICO</name>
<accession>A0A1S7B628</accession>
<dbReference type="InterPro" id="IPR057204">
    <property type="entry name" value="DUF7882"/>
</dbReference>
<evidence type="ECO:0000313" key="3">
    <source>
        <dbReference type="Proteomes" id="UP000266915"/>
    </source>
</evidence>
<sequence>MGKLIYGSEVSITFEDRLLAHLQFVIGAKLRRNEAFYFGWKDDPRAGDGRSVIWIHPSVPLRFKYSGSVPIDLNRAWIDALNVTANSAHGLSVIAEPAPSRTGQVA</sequence>
<keyword evidence="3" id="KW-1185">Reference proteome</keyword>
<dbReference type="KEGG" id="pflu:BWO91_03090"/>
<organism evidence="2 3">
    <name type="scientific">Plantibacter flavus</name>
    <dbReference type="NCBI Taxonomy" id="150123"/>
    <lineage>
        <taxon>Bacteria</taxon>
        <taxon>Bacillati</taxon>
        <taxon>Actinomycetota</taxon>
        <taxon>Actinomycetes</taxon>
        <taxon>Micrococcales</taxon>
        <taxon>Microbacteriaceae</taxon>
        <taxon>Plantibacter</taxon>
    </lineage>
</organism>
<evidence type="ECO:0000313" key="2">
    <source>
        <dbReference type="EMBL" id="ROR80440.1"/>
    </source>
</evidence>
<dbReference type="RefSeq" id="WP_064297077.1">
    <property type="nucleotide sequence ID" value="NZ_CP019402.1"/>
</dbReference>
<proteinExistence type="predicted"/>
<protein>
    <recommendedName>
        <fullName evidence="1">DUF7882 domain-containing protein</fullName>
    </recommendedName>
</protein>
<reference evidence="2 3" key="1">
    <citation type="submission" date="2018-11" db="EMBL/GenBank/DDBJ databases">
        <title>Sequencing the genomes of 1000 actinobacteria strains.</title>
        <authorList>
            <person name="Klenk H.-P."/>
        </authorList>
    </citation>
    <scope>NUCLEOTIDE SEQUENCE [LARGE SCALE GENOMIC DNA]</scope>
    <source>
        <strain evidence="2 3">DSM 14012</strain>
    </source>
</reference>
<feature type="domain" description="DUF7882" evidence="1">
    <location>
        <begin position="1"/>
        <end position="96"/>
    </location>
</feature>
<evidence type="ECO:0000259" key="1">
    <source>
        <dbReference type="Pfam" id="PF25355"/>
    </source>
</evidence>
<dbReference type="STRING" id="150123.BWO91_03090"/>
<dbReference type="OrthoDB" id="5123855at2"/>
<dbReference type="Pfam" id="PF25355">
    <property type="entry name" value="DUF7882"/>
    <property type="match status" value="1"/>
</dbReference>
<gene>
    <name evidence="2" type="ORF">EDD42_0481</name>
</gene>
<dbReference type="Proteomes" id="UP000266915">
    <property type="component" value="Unassembled WGS sequence"/>
</dbReference>